<feature type="compositionally biased region" description="Acidic residues" evidence="5">
    <location>
        <begin position="41"/>
        <end position="51"/>
    </location>
</feature>
<dbReference type="GO" id="GO:0005975">
    <property type="term" value="P:carbohydrate metabolic process"/>
    <property type="evidence" value="ECO:0007669"/>
    <property type="project" value="InterPro"/>
</dbReference>
<evidence type="ECO:0000256" key="3">
    <source>
        <dbReference type="ARBA" id="ARBA00023295"/>
    </source>
</evidence>
<gene>
    <name evidence="7" type="ORF">LY90DRAFT_699453</name>
</gene>
<reference evidence="7 8" key="1">
    <citation type="submission" date="2016-08" db="EMBL/GenBank/DDBJ databases">
        <title>A Parts List for Fungal Cellulosomes Revealed by Comparative Genomics.</title>
        <authorList>
            <consortium name="DOE Joint Genome Institute"/>
            <person name="Haitjema C.H."/>
            <person name="Gilmore S.P."/>
            <person name="Henske J.K."/>
            <person name="Solomon K.V."/>
            <person name="De Groot R."/>
            <person name="Kuo A."/>
            <person name="Mondo S.J."/>
            <person name="Salamov A.A."/>
            <person name="Labutti K."/>
            <person name="Zhao Z."/>
            <person name="Chiniquy J."/>
            <person name="Barry K."/>
            <person name="Brewer H.M."/>
            <person name="Purvine S.O."/>
            <person name="Wright A.T."/>
            <person name="Boxma B."/>
            <person name="Van Alen T."/>
            <person name="Hackstein J.H."/>
            <person name="Baker S.E."/>
            <person name="Grigoriev I.V."/>
            <person name="O'Malley M.A."/>
        </authorList>
    </citation>
    <scope>NUCLEOTIDE SEQUENCE [LARGE SCALE GENOMIC DNA]</scope>
    <source>
        <strain evidence="7 8">G1</strain>
    </source>
</reference>
<dbReference type="Gene3D" id="3.20.20.80">
    <property type="entry name" value="Glycosidases"/>
    <property type="match status" value="1"/>
</dbReference>
<dbReference type="PANTHER" id="PTHR10353:SF36">
    <property type="entry name" value="LP05116P"/>
    <property type="match status" value="1"/>
</dbReference>
<dbReference type="PROSITE" id="PS00653">
    <property type="entry name" value="GLYCOSYL_HYDROL_F1_2"/>
    <property type="match status" value="1"/>
</dbReference>
<feature type="signal peptide" evidence="6">
    <location>
        <begin position="1"/>
        <end position="16"/>
    </location>
</feature>
<dbReference type="InterPro" id="IPR001360">
    <property type="entry name" value="Glyco_hydro_1"/>
</dbReference>
<dbReference type="PRINTS" id="PR00131">
    <property type="entry name" value="GLHYDRLASE1"/>
</dbReference>
<evidence type="ECO:0000256" key="2">
    <source>
        <dbReference type="ARBA" id="ARBA00022801"/>
    </source>
</evidence>
<protein>
    <submittedName>
        <fullName evidence="7">Putative cellulase</fullName>
    </submittedName>
</protein>
<dbReference type="Pfam" id="PF00232">
    <property type="entry name" value="Glyco_hydro_1"/>
    <property type="match status" value="2"/>
</dbReference>
<dbReference type="Proteomes" id="UP000193920">
    <property type="component" value="Unassembled WGS sequence"/>
</dbReference>
<dbReference type="OrthoDB" id="65569at2759"/>
<dbReference type="STRING" id="1754190.A0A1Y2ER37"/>
<dbReference type="InterPro" id="IPR017853">
    <property type="entry name" value="GH"/>
</dbReference>
<dbReference type="GO" id="GO:0008422">
    <property type="term" value="F:beta-glucosidase activity"/>
    <property type="evidence" value="ECO:0007669"/>
    <property type="project" value="TreeGrafter"/>
</dbReference>
<dbReference type="PANTHER" id="PTHR10353">
    <property type="entry name" value="GLYCOSYL HYDROLASE"/>
    <property type="match status" value="1"/>
</dbReference>
<dbReference type="SUPFAM" id="SSF51445">
    <property type="entry name" value="(Trans)glycosidases"/>
    <property type="match status" value="1"/>
</dbReference>
<proteinExistence type="inferred from homology"/>
<comment type="similarity">
    <text evidence="1 4">Belongs to the glycosyl hydrolase 1 family.</text>
</comment>
<name>A0A1Y2ER37_9FUNG</name>
<keyword evidence="3" id="KW-0326">Glycosidase</keyword>
<feature type="region of interest" description="Disordered" evidence="5">
    <location>
        <begin position="24"/>
        <end position="76"/>
    </location>
</feature>
<dbReference type="AlphaFoldDB" id="A0A1Y2ER37"/>
<evidence type="ECO:0000313" key="7">
    <source>
        <dbReference type="EMBL" id="ORY73998.1"/>
    </source>
</evidence>
<sequence>MKTLTIFTTLLAATAAKKCIVKPTDAGENSEIEVNGKIEDGDIDSGVEDDTPSSPSNPSNPTVPGNSTVANPDDPIDLKTIDYGDNVDMTDVKKLPADFKWGAATAAYQIEGAWNEGGRGESVWDHFTHEYSENVESGNRSIDFSTNGDRACNSYELFEEDIKMLKVMNAKYYRFSISWSRIFPEGVAEKDEEGKWKVNEQGAQYYDSVINVLIENDITPFVTLYHWDLPYALHEKYGGWLDYRSQYDFANYAEYCFERYGDRVKNWITINEPWVNCVSGYRLGPGKAPYRCTAEPSRFTNATALSGCSYEIGPTKYTKDSEELPKDRAPQKLEDVWCSHNILLGHARAVKVYREKFQKEQKGLIGITIDGEAQIPWVEPGMSNKEYENNKKYANLAAEFRIGWYSDPPMTGDYPASVKERMGKDLPEFTEEEKAMLKGSSDFLGWNTYTAHWAAQLKNEDGSYVEPPTAEEANFDNSKKDMWDDNCKGRGEGWTCIPPTLGSQAGSSWNTKFAPTIRVGLNWFNNRYKGLIKNGIVITENGCAQPNYKVARANDEVTKKYFESIGQPQYADTYTEEDIEKEGDLEGPLMNDKYRIDWYDQYLKNLRLAYAVDGIDVRGYMAWSLIDNFEWENGYETRFGMTYIDFYNDEELTRHPKESLKHLGEWYKENVEQA</sequence>
<dbReference type="InterPro" id="IPR033132">
    <property type="entry name" value="GH_1_N_CS"/>
</dbReference>
<evidence type="ECO:0000256" key="5">
    <source>
        <dbReference type="SAM" id="MobiDB-lite"/>
    </source>
</evidence>
<evidence type="ECO:0000256" key="1">
    <source>
        <dbReference type="ARBA" id="ARBA00010838"/>
    </source>
</evidence>
<evidence type="ECO:0000256" key="6">
    <source>
        <dbReference type="SAM" id="SignalP"/>
    </source>
</evidence>
<accession>A0A1Y2ER37</accession>
<organism evidence="7 8">
    <name type="scientific">Neocallimastix californiae</name>
    <dbReference type="NCBI Taxonomy" id="1754190"/>
    <lineage>
        <taxon>Eukaryota</taxon>
        <taxon>Fungi</taxon>
        <taxon>Fungi incertae sedis</taxon>
        <taxon>Chytridiomycota</taxon>
        <taxon>Chytridiomycota incertae sedis</taxon>
        <taxon>Neocallimastigomycetes</taxon>
        <taxon>Neocallimastigales</taxon>
        <taxon>Neocallimastigaceae</taxon>
        <taxon>Neocallimastix</taxon>
    </lineage>
</organism>
<keyword evidence="2" id="KW-0378">Hydrolase</keyword>
<evidence type="ECO:0000313" key="8">
    <source>
        <dbReference type="Proteomes" id="UP000193920"/>
    </source>
</evidence>
<dbReference type="EMBL" id="MCOG01000031">
    <property type="protein sequence ID" value="ORY73998.1"/>
    <property type="molecule type" value="Genomic_DNA"/>
</dbReference>
<evidence type="ECO:0000256" key="4">
    <source>
        <dbReference type="RuleBase" id="RU003690"/>
    </source>
</evidence>
<comment type="caution">
    <text evidence="7">The sequence shown here is derived from an EMBL/GenBank/DDBJ whole genome shotgun (WGS) entry which is preliminary data.</text>
</comment>
<feature type="compositionally biased region" description="Low complexity" evidence="5">
    <location>
        <begin position="52"/>
        <end position="68"/>
    </location>
</feature>
<feature type="chain" id="PRO_5012237533" evidence="6">
    <location>
        <begin position="17"/>
        <end position="674"/>
    </location>
</feature>
<keyword evidence="6" id="KW-0732">Signal</keyword>
<keyword evidence="8" id="KW-1185">Reference proteome</keyword>